<sequence>MSIFSSLFEQLQFSRDNGLFYTQENRWEGIFPSKIERTLRLLSPTAFFVFNGEPLVLFFDNTYNTSQTHQNCWNFNVTPILFFVSDTDIEIYNSFKLEKKKKQVDSVEKRISLEKLGGKPNIQAFNFWNIASGNVFQTYQSNFNSRERVDRKLLDNIEAARNELLKKGLPSSIANNLLGRLIFIRYLIDRKVRISFDEQDEGFLTSQHFRQILQSRQLLYNLFAHLRQKFKGDVFPGEAQEYLMINDDHLEVLYQLFSGEYVAPRQLSLFNLFNFDIIPVEFISNIYEYFMGREKQVDQKAYYTPSFLANYIVDRTVSTYFEQHPNQHECKVLDPTCGSGIFLVETLRRIINQYERTTAPITNQNSHVLTKLAVDNIFGIDKDPNAISVAIFSLYITLLDYQEPKDIEYFELPDLLNKNFFVEDFFNLNEGSLFEAQSYCASVLKDVAFQFIIGNPPWGEVADSPYMACIREREKKEGTIIGVSDNQFSQAFLVHTSLFCQPETVCAIVINSKLLYNLNAYNFRQYFLKRFHVDSVLELSAVRRYLFNRSQTGKGGAITPAAVLVYRHAKGHATKDNVVTHTTLKLNLFYRVLRLFVIEKNDIKKLKQANFVQYDWIWKVLLYGNALDFQFIKRLRSNEFSSIGDVVDDENQYEVGVGVTMGGKDKNPASHLVDKPYLDLTKGYIQPFHVNIPNNSTWKKHFVHRPSNASLFQPPMLLLQKSVDSHFRAKAAVSYKPVVFTDNVISIKLKQDDLKSASFLHELEGLFHSRLFTYFQLHTAASIGVEREKAMKKELLSFPYRTNTEVGKIAKKIEEEINGLTSPINLYNLLVEGANLFTSIEQYNTLHQLYRELNVSIEEAYDVNSIESALIDYAETVTIPQHISTQQIVYPASDTCLENYLSVFRQHFEKVFPVRKGYKFIASAHREKYFVQASFNISIIEPGIPDTSPTEEDIRKRIDLFSRLSLSKFSDQLFIQKDIKLFEKTSFHIIKPNEDKNWHLAIAYSDLFEIRESLLNSMSNPSTPVNEYR</sequence>
<keyword evidence="9" id="KW-1185">Reference proteome</keyword>
<proteinExistence type="inferred from homology"/>
<dbReference type="EC" id="2.1.1.72" evidence="2"/>
<dbReference type="GO" id="GO:0009007">
    <property type="term" value="F:site-specific DNA-methyltransferase (adenine-specific) activity"/>
    <property type="evidence" value="ECO:0007669"/>
    <property type="project" value="UniProtKB-EC"/>
</dbReference>
<evidence type="ECO:0000256" key="5">
    <source>
        <dbReference type="ARBA" id="ARBA00022747"/>
    </source>
</evidence>
<keyword evidence="4" id="KW-0808">Transferase</keyword>
<dbReference type="PRINTS" id="PR00507">
    <property type="entry name" value="N12N6MTFRASE"/>
</dbReference>
<reference evidence="8 9" key="1">
    <citation type="submission" date="2019-12" db="EMBL/GenBank/DDBJ databases">
        <title>Spirosoma sp. HMF4905 genome sequencing and assembly.</title>
        <authorList>
            <person name="Kang H."/>
            <person name="Cha I."/>
            <person name="Kim H."/>
            <person name="Joh K."/>
        </authorList>
    </citation>
    <scope>NUCLEOTIDE SEQUENCE [LARGE SCALE GENOMIC DNA]</scope>
    <source>
        <strain evidence="8 9">HMF4905</strain>
    </source>
</reference>
<dbReference type="GO" id="GO:0003677">
    <property type="term" value="F:DNA binding"/>
    <property type="evidence" value="ECO:0007669"/>
    <property type="project" value="InterPro"/>
</dbReference>
<name>A0A7K1S634_9BACT</name>
<comment type="similarity">
    <text evidence="1">Belongs to the N(4)/N(6)-methyltransferase family.</text>
</comment>
<dbReference type="InterPro" id="IPR002052">
    <property type="entry name" value="DNA_methylase_N6_adenine_CS"/>
</dbReference>
<dbReference type="EMBL" id="WPIN01000002">
    <property type="protein sequence ID" value="MVM29281.1"/>
    <property type="molecule type" value="Genomic_DNA"/>
</dbReference>
<keyword evidence="5" id="KW-0680">Restriction system</keyword>
<dbReference type="PANTHER" id="PTHR33841:SF1">
    <property type="entry name" value="DNA METHYLTRANSFERASE A"/>
    <property type="match status" value="1"/>
</dbReference>
<evidence type="ECO:0000256" key="4">
    <source>
        <dbReference type="ARBA" id="ARBA00022679"/>
    </source>
</evidence>
<dbReference type="Proteomes" id="UP000436006">
    <property type="component" value="Unassembled WGS sequence"/>
</dbReference>
<feature type="domain" description="DNA methylase adenine-specific" evidence="7">
    <location>
        <begin position="283"/>
        <end position="540"/>
    </location>
</feature>
<comment type="catalytic activity">
    <reaction evidence="6">
        <text>a 2'-deoxyadenosine in DNA + S-adenosyl-L-methionine = an N(6)-methyl-2'-deoxyadenosine in DNA + S-adenosyl-L-homocysteine + H(+)</text>
        <dbReference type="Rhea" id="RHEA:15197"/>
        <dbReference type="Rhea" id="RHEA-COMP:12418"/>
        <dbReference type="Rhea" id="RHEA-COMP:12419"/>
        <dbReference type="ChEBI" id="CHEBI:15378"/>
        <dbReference type="ChEBI" id="CHEBI:57856"/>
        <dbReference type="ChEBI" id="CHEBI:59789"/>
        <dbReference type="ChEBI" id="CHEBI:90615"/>
        <dbReference type="ChEBI" id="CHEBI:90616"/>
        <dbReference type="EC" id="2.1.1.72"/>
    </reaction>
</comment>
<dbReference type="InterPro" id="IPR029063">
    <property type="entry name" value="SAM-dependent_MTases_sf"/>
</dbReference>
<protein>
    <recommendedName>
        <fullName evidence="2">site-specific DNA-methyltransferase (adenine-specific)</fullName>
        <ecNumber evidence="2">2.1.1.72</ecNumber>
    </recommendedName>
</protein>
<evidence type="ECO:0000313" key="9">
    <source>
        <dbReference type="Proteomes" id="UP000436006"/>
    </source>
</evidence>
<evidence type="ECO:0000256" key="3">
    <source>
        <dbReference type="ARBA" id="ARBA00022603"/>
    </source>
</evidence>
<dbReference type="SUPFAM" id="SSF53335">
    <property type="entry name" value="S-adenosyl-L-methionine-dependent methyltransferases"/>
    <property type="match status" value="1"/>
</dbReference>
<dbReference type="Pfam" id="PF02384">
    <property type="entry name" value="N6_Mtase"/>
    <property type="match status" value="1"/>
</dbReference>
<dbReference type="PANTHER" id="PTHR33841">
    <property type="entry name" value="DNA METHYLTRANSFERASE YEEA-RELATED"/>
    <property type="match status" value="1"/>
</dbReference>
<organism evidence="8 9">
    <name type="scientific">Spirosoma arboris</name>
    <dbReference type="NCBI Taxonomy" id="2682092"/>
    <lineage>
        <taxon>Bacteria</taxon>
        <taxon>Pseudomonadati</taxon>
        <taxon>Bacteroidota</taxon>
        <taxon>Cytophagia</taxon>
        <taxon>Cytophagales</taxon>
        <taxon>Cytophagaceae</taxon>
        <taxon>Spirosoma</taxon>
    </lineage>
</organism>
<evidence type="ECO:0000259" key="7">
    <source>
        <dbReference type="Pfam" id="PF02384"/>
    </source>
</evidence>
<dbReference type="GO" id="GO:0032259">
    <property type="term" value="P:methylation"/>
    <property type="evidence" value="ECO:0007669"/>
    <property type="project" value="UniProtKB-KW"/>
</dbReference>
<dbReference type="Gene3D" id="3.40.50.150">
    <property type="entry name" value="Vaccinia Virus protein VP39"/>
    <property type="match status" value="1"/>
</dbReference>
<evidence type="ECO:0000256" key="6">
    <source>
        <dbReference type="ARBA" id="ARBA00047942"/>
    </source>
</evidence>
<dbReference type="InterPro" id="IPR003356">
    <property type="entry name" value="DNA_methylase_A-5"/>
</dbReference>
<comment type="caution">
    <text evidence="8">The sequence shown here is derived from an EMBL/GenBank/DDBJ whole genome shotgun (WGS) entry which is preliminary data.</text>
</comment>
<dbReference type="GO" id="GO:0008170">
    <property type="term" value="F:N-methyltransferase activity"/>
    <property type="evidence" value="ECO:0007669"/>
    <property type="project" value="InterPro"/>
</dbReference>
<evidence type="ECO:0000256" key="2">
    <source>
        <dbReference type="ARBA" id="ARBA00011900"/>
    </source>
</evidence>
<keyword evidence="3 8" id="KW-0489">Methyltransferase</keyword>
<dbReference type="GO" id="GO:0009307">
    <property type="term" value="P:DNA restriction-modification system"/>
    <property type="evidence" value="ECO:0007669"/>
    <property type="project" value="UniProtKB-KW"/>
</dbReference>
<accession>A0A7K1S634</accession>
<evidence type="ECO:0000313" key="8">
    <source>
        <dbReference type="EMBL" id="MVM29281.1"/>
    </source>
</evidence>
<dbReference type="RefSeq" id="WP_157583514.1">
    <property type="nucleotide sequence ID" value="NZ_WPIN01000002.1"/>
</dbReference>
<dbReference type="PROSITE" id="PS00092">
    <property type="entry name" value="N6_MTASE"/>
    <property type="match status" value="1"/>
</dbReference>
<gene>
    <name evidence="8" type="ORF">GO755_04495</name>
</gene>
<dbReference type="InterPro" id="IPR050953">
    <property type="entry name" value="N4_N6_ade-DNA_methylase"/>
</dbReference>
<evidence type="ECO:0000256" key="1">
    <source>
        <dbReference type="ARBA" id="ARBA00006594"/>
    </source>
</evidence>
<dbReference type="AlphaFoldDB" id="A0A7K1S634"/>